<dbReference type="AlphaFoldDB" id="A0A2Y9B2G0"/>
<gene>
    <name evidence="1" type="ORF">BCF38_11542</name>
    <name evidence="2" type="ORF">SAMN05421539_11542</name>
</gene>
<dbReference type="EMBL" id="UETC01000015">
    <property type="protein sequence ID" value="SSA50714.1"/>
    <property type="molecule type" value="Genomic_DNA"/>
</dbReference>
<name>A0A2Y9B2G0_9RHOB</name>
<dbReference type="Proteomes" id="UP000245839">
    <property type="component" value="Unassembled WGS sequence"/>
</dbReference>
<evidence type="ECO:0000313" key="4">
    <source>
        <dbReference type="Proteomes" id="UP000251571"/>
    </source>
</evidence>
<evidence type="ECO:0000313" key="3">
    <source>
        <dbReference type="Proteomes" id="UP000245839"/>
    </source>
</evidence>
<reference evidence="2 4" key="1">
    <citation type="submission" date="2016-10" db="EMBL/GenBank/DDBJ databases">
        <authorList>
            <person name="Cai Z."/>
        </authorList>
    </citation>
    <scope>NUCLEOTIDE SEQUENCE [LARGE SCALE GENOMIC DNA]</scope>
    <source>
        <strain evidence="2 4">DSM 25227</strain>
    </source>
</reference>
<dbReference type="Proteomes" id="UP000251571">
    <property type="component" value="Unassembled WGS sequence"/>
</dbReference>
<reference evidence="1 3" key="2">
    <citation type="submission" date="2018-03" db="EMBL/GenBank/DDBJ databases">
        <title>Genomic Encyclopedia of Archaeal and Bacterial Type Strains, Phase II (KMG-II): from individual species to whole genera.</title>
        <authorList>
            <person name="Goeker M."/>
        </authorList>
    </citation>
    <scope>NUCLEOTIDE SEQUENCE [LARGE SCALE GENOMIC DNA]</scope>
    <source>
        <strain evidence="1 3">DSM 25227</strain>
    </source>
</reference>
<accession>A0A2Y9B2G0</accession>
<evidence type="ECO:0000313" key="2">
    <source>
        <dbReference type="EMBL" id="SSA50714.1"/>
    </source>
</evidence>
<sequence>MRTIVHFGMSKAGSTALQKGLVQAREALLERGVLYPKAPIISHSHNLLSAGLVPPGEIPRFVRHSLEKVGAGPDLCDRWLAALGEAMARGAAKTLVLSAENLWGLRDAEAAARLRERLVGIGATRIEAVAYLRRPSDWYLSMAGQVLAASHRIKPAEPVPYRASIEPMAQHLADASATRLRLYDRTRFPGGDIVADFLERTLEIGDLPAPGREANVSLSAEGLDLLRSYRLHAHPDENGQFTPDTRRVMQALERAEAATPGHARPRLRADLADRLDHGAPDLLWLRDAHGLVFDGIEYDRIETGDWRKRFGALDEVCLLDPARREALAQRGFQEMATALEAHRKRRRRRNKAKGQG</sequence>
<proteinExistence type="predicted"/>
<keyword evidence="3" id="KW-1185">Reference proteome</keyword>
<organism evidence="2 4">
    <name type="scientific">Jannaschia seohaensis</name>
    <dbReference type="NCBI Taxonomy" id="475081"/>
    <lineage>
        <taxon>Bacteria</taxon>
        <taxon>Pseudomonadati</taxon>
        <taxon>Pseudomonadota</taxon>
        <taxon>Alphaproteobacteria</taxon>
        <taxon>Rhodobacterales</taxon>
        <taxon>Roseobacteraceae</taxon>
        <taxon>Jannaschia</taxon>
    </lineage>
</organism>
<dbReference type="OrthoDB" id="7596739at2"/>
<dbReference type="EMBL" id="QGDJ01000015">
    <property type="protein sequence ID" value="PWJ12906.1"/>
    <property type="molecule type" value="Genomic_DNA"/>
</dbReference>
<evidence type="ECO:0000313" key="1">
    <source>
        <dbReference type="EMBL" id="PWJ12906.1"/>
    </source>
</evidence>
<dbReference type="RefSeq" id="WP_109566075.1">
    <property type="nucleotide sequence ID" value="NZ_QGDJ01000015.1"/>
</dbReference>
<protein>
    <submittedName>
        <fullName evidence="2">Uncharacterized protein</fullName>
    </submittedName>
</protein>